<evidence type="ECO:0000256" key="3">
    <source>
        <dbReference type="ARBA" id="ARBA00022801"/>
    </source>
</evidence>
<dbReference type="PIRSF" id="PIRSF004789">
    <property type="entry name" value="DR1281"/>
    <property type="match status" value="1"/>
</dbReference>
<keyword evidence="2" id="KW-0479">Metal-binding</keyword>
<dbReference type="GO" id="GO:0004113">
    <property type="term" value="F:2',3'-cyclic-nucleotide 3'-phosphodiesterase activity"/>
    <property type="evidence" value="ECO:0007669"/>
    <property type="project" value="TreeGrafter"/>
</dbReference>
<evidence type="ECO:0000313" key="7">
    <source>
        <dbReference type="Proteomes" id="UP000070376"/>
    </source>
</evidence>
<dbReference type="Gene3D" id="3.60.21.10">
    <property type="match status" value="1"/>
</dbReference>
<dbReference type="PANTHER" id="PTHR36303">
    <property type="entry name" value="2',3'-CYCLIC-NUCLEOTIDE 2'-PHOSPHODIESTERASE"/>
    <property type="match status" value="1"/>
</dbReference>
<keyword evidence="4" id="KW-0408">Iron</keyword>
<sequence>MKILFIGDVVGSLGREMVNEYLPKLKAKYRPHLTIVNGENAAGGRGITKNIYRGLLDAGADIITLGNHAWDNKEIFDFIEDAKWMVRPANFPDGTPGKGMALIKAEGTEFAVINLQGRTFMNALDDPFRKAEEMVALARKRTHFIFVDFHAETTSEKQAMGWFLDGKVSAVIGTHTHVQTADARILPNGTAYLTDAGMTGPYDAILGMDKEAVMKKFLTSLPVRFEVPKSGRKILSGCIISLDKKTGKAATIQNILINEDHPFISE</sequence>
<accession>A0A150JPI8</accession>
<evidence type="ECO:0000256" key="5">
    <source>
        <dbReference type="ARBA" id="ARBA00061401"/>
    </source>
</evidence>
<dbReference type="InterPro" id="IPR005235">
    <property type="entry name" value="YmdB-like"/>
</dbReference>
<dbReference type="Proteomes" id="UP000070376">
    <property type="component" value="Unassembled WGS sequence"/>
</dbReference>
<protein>
    <submittedName>
        <fullName evidence="6">Putative metallophosphoesterase</fullName>
    </submittedName>
</protein>
<dbReference type="FunFam" id="3.60.21.10:FF:000016">
    <property type="entry name" value="Putative metallophosphoesterase"/>
    <property type="match status" value="1"/>
</dbReference>
<name>A0A150JPI8_HEYCO</name>
<dbReference type="Pfam" id="PF13277">
    <property type="entry name" value="YmdB"/>
    <property type="match status" value="1"/>
</dbReference>
<keyword evidence="3" id="KW-0378">Hydrolase</keyword>
<dbReference type="GO" id="GO:0046872">
    <property type="term" value="F:metal ion binding"/>
    <property type="evidence" value="ECO:0007669"/>
    <property type="project" value="UniProtKB-KW"/>
</dbReference>
<proteinExistence type="inferred from homology"/>
<dbReference type="PATRIC" id="fig|1398.19.peg.3974"/>
<dbReference type="NCBIfam" id="TIGR00282">
    <property type="entry name" value="TIGR00282 family metallophosphoesterase"/>
    <property type="match status" value="1"/>
</dbReference>
<dbReference type="AlphaFoldDB" id="A0A150JPI8"/>
<comment type="similarity">
    <text evidence="5">Belongs to the YmdB-like family.</text>
</comment>
<evidence type="ECO:0000256" key="1">
    <source>
        <dbReference type="ARBA" id="ARBA00001965"/>
    </source>
</evidence>
<reference evidence="7" key="1">
    <citation type="submission" date="2016-01" db="EMBL/GenBank/DDBJ databases">
        <authorList>
            <person name="Mitreva M."/>
            <person name="Pepin K.H."/>
            <person name="Mihindukulasuriya K.A."/>
            <person name="Fulton R."/>
            <person name="Fronick C."/>
            <person name="O'Laughlin M."/>
            <person name="Miner T."/>
            <person name="Herter B."/>
            <person name="Rosa B.A."/>
            <person name="Cordes M."/>
            <person name="Tomlinson C."/>
            <person name="Wollam A."/>
            <person name="Palsikar V.B."/>
            <person name="Mardis E.R."/>
            <person name="Wilson R.K."/>
        </authorList>
    </citation>
    <scope>NUCLEOTIDE SEQUENCE [LARGE SCALE GENOMIC DNA]</scope>
    <source>
        <strain evidence="7">GED7749B</strain>
    </source>
</reference>
<comment type="cofactor">
    <cofactor evidence="1">
        <name>Fe(3+)</name>
        <dbReference type="ChEBI" id="CHEBI:29034"/>
    </cofactor>
</comment>
<organism evidence="6 7">
    <name type="scientific">Heyndrickxia coagulans</name>
    <name type="common">Weizmannia coagulans</name>
    <dbReference type="NCBI Taxonomy" id="1398"/>
    <lineage>
        <taxon>Bacteria</taxon>
        <taxon>Bacillati</taxon>
        <taxon>Bacillota</taxon>
        <taxon>Bacilli</taxon>
        <taxon>Bacillales</taxon>
        <taxon>Bacillaceae</taxon>
        <taxon>Heyndrickxia</taxon>
    </lineage>
</organism>
<dbReference type="EMBL" id="LRPN01000211">
    <property type="protein sequence ID" value="KWZ76227.1"/>
    <property type="molecule type" value="Genomic_DNA"/>
</dbReference>
<evidence type="ECO:0000256" key="4">
    <source>
        <dbReference type="ARBA" id="ARBA00023004"/>
    </source>
</evidence>
<evidence type="ECO:0000256" key="2">
    <source>
        <dbReference type="ARBA" id="ARBA00022723"/>
    </source>
</evidence>
<dbReference type="SUPFAM" id="SSF56300">
    <property type="entry name" value="Metallo-dependent phosphatases"/>
    <property type="match status" value="1"/>
</dbReference>
<dbReference type="CDD" id="cd07382">
    <property type="entry name" value="MPP_DR1281"/>
    <property type="match status" value="1"/>
</dbReference>
<gene>
    <name evidence="6" type="ORF">HMPREF3213_03980</name>
</gene>
<dbReference type="InterPro" id="IPR029052">
    <property type="entry name" value="Metallo-depent_PP-like"/>
</dbReference>
<dbReference type="PANTHER" id="PTHR36303:SF1">
    <property type="entry name" value="2',3'-CYCLIC-NUCLEOTIDE 2'-PHOSPHODIESTERASE"/>
    <property type="match status" value="1"/>
</dbReference>
<dbReference type="GeneID" id="93260072"/>
<evidence type="ECO:0000313" key="6">
    <source>
        <dbReference type="EMBL" id="KWZ76227.1"/>
    </source>
</evidence>
<comment type="caution">
    <text evidence="6">The sequence shown here is derived from an EMBL/GenBank/DDBJ whole genome shotgun (WGS) entry which is preliminary data.</text>
</comment>
<dbReference type="RefSeq" id="WP_014098500.1">
    <property type="nucleotide sequence ID" value="NZ_CP010525.1"/>
</dbReference>